<name>A0A6A3PM66_9STRA</name>
<dbReference type="AlphaFoldDB" id="A0A6A3PM66"/>
<feature type="compositionally biased region" description="Low complexity" evidence="1">
    <location>
        <begin position="119"/>
        <end position="133"/>
    </location>
</feature>
<feature type="signal peptide" evidence="2">
    <location>
        <begin position="1"/>
        <end position="18"/>
    </location>
</feature>
<sequence>MASFLAGWPLHLSPPVAACRLLQSSVPLASLVSLCLVLGSTVFAPHRPSASSPRLPCPSSSRPILAARRPSHRAERLDALLETPSASYEALHSLTASPTRRCSSPCSSPLLGLSLPASSTPPALLPGFQSSPPRGRPRRSKIAVQSVGSRPQ</sequence>
<organism evidence="3 4">
    <name type="scientific">Phytophthora fragariae</name>
    <dbReference type="NCBI Taxonomy" id="53985"/>
    <lineage>
        <taxon>Eukaryota</taxon>
        <taxon>Sar</taxon>
        <taxon>Stramenopiles</taxon>
        <taxon>Oomycota</taxon>
        <taxon>Peronosporomycetes</taxon>
        <taxon>Peronosporales</taxon>
        <taxon>Peronosporaceae</taxon>
        <taxon>Phytophthora</taxon>
    </lineage>
</organism>
<protein>
    <recommendedName>
        <fullName evidence="5">RxLR effector protein</fullName>
    </recommendedName>
</protein>
<accession>A0A6A3PM66</accession>
<feature type="region of interest" description="Disordered" evidence="1">
    <location>
        <begin position="119"/>
        <end position="152"/>
    </location>
</feature>
<dbReference type="EMBL" id="QXFZ01009891">
    <property type="protein sequence ID" value="KAE9054279.1"/>
    <property type="molecule type" value="Genomic_DNA"/>
</dbReference>
<evidence type="ECO:0008006" key="5">
    <source>
        <dbReference type="Google" id="ProtNLM"/>
    </source>
</evidence>
<proteinExistence type="predicted"/>
<dbReference type="Proteomes" id="UP000441208">
    <property type="component" value="Unassembled WGS sequence"/>
</dbReference>
<feature type="region of interest" description="Disordered" evidence="1">
    <location>
        <begin position="46"/>
        <end position="69"/>
    </location>
</feature>
<gene>
    <name evidence="3" type="ORF">PF007_g32680</name>
</gene>
<feature type="chain" id="PRO_5025645403" description="RxLR effector protein" evidence="2">
    <location>
        <begin position="19"/>
        <end position="152"/>
    </location>
</feature>
<keyword evidence="2" id="KW-0732">Signal</keyword>
<evidence type="ECO:0000313" key="4">
    <source>
        <dbReference type="Proteomes" id="UP000441208"/>
    </source>
</evidence>
<feature type="non-terminal residue" evidence="3">
    <location>
        <position position="152"/>
    </location>
</feature>
<reference evidence="3 4" key="1">
    <citation type="submission" date="2018-08" db="EMBL/GenBank/DDBJ databases">
        <title>Genomic investigation of the strawberry pathogen Phytophthora fragariae indicates pathogenicity is determined by transcriptional variation in three key races.</title>
        <authorList>
            <person name="Adams T.M."/>
            <person name="Armitage A.D."/>
            <person name="Sobczyk M.K."/>
            <person name="Bates H.J."/>
            <person name="Dunwell J.M."/>
            <person name="Nellist C.F."/>
            <person name="Harrison R.J."/>
        </authorList>
    </citation>
    <scope>NUCLEOTIDE SEQUENCE [LARGE SCALE GENOMIC DNA]</scope>
    <source>
        <strain evidence="3 4">NOV-71</strain>
    </source>
</reference>
<evidence type="ECO:0000313" key="3">
    <source>
        <dbReference type="EMBL" id="KAE9054279.1"/>
    </source>
</evidence>
<evidence type="ECO:0000256" key="2">
    <source>
        <dbReference type="SAM" id="SignalP"/>
    </source>
</evidence>
<comment type="caution">
    <text evidence="3">The sequence shown here is derived from an EMBL/GenBank/DDBJ whole genome shotgun (WGS) entry which is preliminary data.</text>
</comment>
<feature type="compositionally biased region" description="Low complexity" evidence="1">
    <location>
        <begin position="47"/>
        <end position="63"/>
    </location>
</feature>
<evidence type="ECO:0000256" key="1">
    <source>
        <dbReference type="SAM" id="MobiDB-lite"/>
    </source>
</evidence>